<dbReference type="InterPro" id="IPR026337">
    <property type="entry name" value="AKG_HExxH"/>
</dbReference>
<name>A0A1I0LMS8_9ACTN</name>
<dbReference type="NCBIfam" id="TIGR04267">
    <property type="entry name" value="mod_HExxH"/>
    <property type="match status" value="1"/>
</dbReference>
<dbReference type="EMBL" id="FOHX01000020">
    <property type="protein sequence ID" value="SEU42326.1"/>
    <property type="molecule type" value="Genomic_DNA"/>
</dbReference>
<proteinExistence type="predicted"/>
<dbReference type="RefSeq" id="WP_091092319.1">
    <property type="nucleotide sequence ID" value="NZ_FOHX01000020.1"/>
</dbReference>
<evidence type="ECO:0000313" key="2">
    <source>
        <dbReference type="Proteomes" id="UP000199361"/>
    </source>
</evidence>
<accession>A0A1I0LMS8</accession>
<organism evidence="1 2">
    <name type="scientific">Nonomuraea wenchangensis</name>
    <dbReference type="NCBI Taxonomy" id="568860"/>
    <lineage>
        <taxon>Bacteria</taxon>
        <taxon>Bacillati</taxon>
        <taxon>Actinomycetota</taxon>
        <taxon>Actinomycetes</taxon>
        <taxon>Streptosporangiales</taxon>
        <taxon>Streptosporangiaceae</taxon>
        <taxon>Nonomuraea</taxon>
    </lineage>
</organism>
<reference evidence="1 2" key="1">
    <citation type="submission" date="2016-10" db="EMBL/GenBank/DDBJ databases">
        <authorList>
            <person name="de Groot N.N."/>
        </authorList>
    </citation>
    <scope>NUCLEOTIDE SEQUENCE [LARGE SCALE GENOMIC DNA]</scope>
    <source>
        <strain evidence="1 2">CGMCC 4.5598</strain>
    </source>
</reference>
<dbReference type="AlphaFoldDB" id="A0A1I0LMS8"/>
<keyword evidence="2" id="KW-1185">Reference proteome</keyword>
<dbReference type="STRING" id="568860.SAMN05421811_12024"/>
<protein>
    <submittedName>
        <fullName evidence="1">HEXXH motif-containing protein</fullName>
    </submittedName>
</protein>
<dbReference type="Proteomes" id="UP000199361">
    <property type="component" value="Unassembled WGS sequence"/>
</dbReference>
<evidence type="ECO:0000313" key="1">
    <source>
        <dbReference type="EMBL" id="SEU42326.1"/>
    </source>
</evidence>
<dbReference type="OrthoDB" id="796761at2"/>
<sequence>MRPVTHRLSAAAFAELATGGGGADALAELRAAQTSKHRLLVRLAAEESGTAARAYEALAELEAGAPAEVSACLCHSAVGAWALRACRGQADPGRLAAVALAAAVRAGAACRLEVPVPGGRLVLPSLGLLTLPPGGPDRITAAVEPTDGGARIHAGGRAFPVRPGRDGQDWQALHRMSFGPDTTMTVDDLDPYRWLGDDVAGRLPPARRRRWSTCLGQAWEILRARHATVAEEVGAVVSVLTPILGTALEQRSASARDLFGTIALSDPVDGIGMALTLTHELQHIKLYALTDLVTLTLPDDGRRFYAPWRPDPRPLHGLLHGAYAHAAVAAFWRRHLADPEHGAKAEVEFARWREASTQVTATLLDSGGLTEEGTRFVGTLRDTLAGLDGEPVSAGAAARARLMAEAHRRSHGPG</sequence>
<gene>
    <name evidence="1" type="ORF">SAMN05421811_12024</name>
</gene>